<keyword evidence="1" id="KW-0812">Transmembrane</keyword>
<evidence type="ECO:0000313" key="3">
    <source>
        <dbReference type="Proteomes" id="UP000740754"/>
    </source>
</evidence>
<proteinExistence type="predicted"/>
<feature type="transmembrane region" description="Helical" evidence="1">
    <location>
        <begin position="329"/>
        <end position="349"/>
    </location>
</feature>
<evidence type="ECO:0008006" key="4">
    <source>
        <dbReference type="Google" id="ProtNLM"/>
    </source>
</evidence>
<keyword evidence="1" id="KW-0472">Membrane</keyword>
<feature type="transmembrane region" description="Helical" evidence="1">
    <location>
        <begin position="361"/>
        <end position="381"/>
    </location>
</feature>
<name>A0ABX1I9E5_9GAMM</name>
<keyword evidence="1" id="KW-1133">Transmembrane helix</keyword>
<dbReference type="EMBL" id="JAAXKX010000013">
    <property type="protein sequence ID" value="NKN33589.1"/>
    <property type="molecule type" value="Genomic_DNA"/>
</dbReference>
<reference evidence="2 3" key="1">
    <citation type="submission" date="2020-04" db="EMBL/GenBank/DDBJ databases">
        <title>Draft Whole-Genome sequence of Marichromatium bheemlicum DSM 18632, type strain.</title>
        <authorList>
            <person name="Kyndt J.A."/>
            <person name="Meyer T.E."/>
        </authorList>
    </citation>
    <scope>NUCLEOTIDE SEQUENCE [LARGE SCALE GENOMIC DNA]</scope>
    <source>
        <strain evidence="2 3">DSM 18632</strain>
    </source>
</reference>
<feature type="transmembrane region" description="Helical" evidence="1">
    <location>
        <begin position="66"/>
        <end position="88"/>
    </location>
</feature>
<dbReference type="Proteomes" id="UP000740754">
    <property type="component" value="Unassembled WGS sequence"/>
</dbReference>
<evidence type="ECO:0000313" key="2">
    <source>
        <dbReference type="EMBL" id="NKN33589.1"/>
    </source>
</evidence>
<comment type="caution">
    <text evidence="2">The sequence shown here is derived from an EMBL/GenBank/DDBJ whole genome shotgun (WGS) entry which is preliminary data.</text>
</comment>
<feature type="transmembrane region" description="Helical" evidence="1">
    <location>
        <begin position="39"/>
        <end position="57"/>
    </location>
</feature>
<evidence type="ECO:0000256" key="1">
    <source>
        <dbReference type="SAM" id="Phobius"/>
    </source>
</evidence>
<sequence>MPSSVRLSVKSIVGFLFILIFFAGYQGGKYFANNRFQEVGLALTFLLFFYGAVFTALTDRTIRWSWWFWSAPLIVGYVMLSSSAAFALNAGVPIMPSLFASREFLILFLAPTLYFIYRLGFAVEDMHRLFVASLIIIIINYIISYHRVDLEAAYFSTGYMSYLVTYDEWRGYRLKPPTFALIILTCYASIRLFQDGSPLRKLLWVIPLLLVGYVWSLIMARSQMATVAMAMLLYPIFLSRPNRANLLVLVVPIGLIVLLAAGSTLVDAFMNAEGADVRAKAYVIAWQTALEHPIIGFGQSSGYSKTYQDVFGPKFFPDDLGIVGTAFKYGFLGVFLYLFANFYVLFRLIKTNWYYQKRHGVHHPLIWSLLMMMTALTLNLVLNPGLAYMQGLTTAAFAVGITACLYEDMGLVSRARRVVATTS</sequence>
<feature type="transmembrane region" description="Helical" evidence="1">
    <location>
        <begin position="246"/>
        <end position="266"/>
    </location>
</feature>
<feature type="transmembrane region" description="Helical" evidence="1">
    <location>
        <begin position="129"/>
        <end position="146"/>
    </location>
</feature>
<feature type="transmembrane region" description="Helical" evidence="1">
    <location>
        <begin position="387"/>
        <end position="406"/>
    </location>
</feature>
<protein>
    <recommendedName>
        <fullName evidence="4">O-antigen ligase-like membrane protein</fullName>
    </recommendedName>
</protein>
<feature type="transmembrane region" description="Helical" evidence="1">
    <location>
        <begin position="7"/>
        <end position="27"/>
    </location>
</feature>
<keyword evidence="3" id="KW-1185">Reference proteome</keyword>
<dbReference type="RefSeq" id="WP_168669287.1">
    <property type="nucleotide sequence ID" value="NZ_JAAXKX010000013.1"/>
</dbReference>
<feature type="transmembrane region" description="Helical" evidence="1">
    <location>
        <begin position="94"/>
        <end position="117"/>
    </location>
</feature>
<accession>A0ABX1I9E5</accession>
<gene>
    <name evidence="2" type="ORF">HF203_10180</name>
</gene>
<organism evidence="2 3">
    <name type="scientific">Marichromatium bheemlicum</name>
    <dbReference type="NCBI Taxonomy" id="365339"/>
    <lineage>
        <taxon>Bacteria</taxon>
        <taxon>Pseudomonadati</taxon>
        <taxon>Pseudomonadota</taxon>
        <taxon>Gammaproteobacteria</taxon>
        <taxon>Chromatiales</taxon>
        <taxon>Chromatiaceae</taxon>
        <taxon>Marichromatium</taxon>
    </lineage>
</organism>